<dbReference type="AlphaFoldDB" id="A0AA51N802"/>
<evidence type="ECO:0000256" key="7">
    <source>
        <dbReference type="ARBA" id="ARBA00023014"/>
    </source>
</evidence>
<evidence type="ECO:0000256" key="4">
    <source>
        <dbReference type="ARBA" id="ARBA00022723"/>
    </source>
</evidence>
<dbReference type="Gene3D" id="3.90.1150.10">
    <property type="entry name" value="Aspartate Aminotransferase, domain 1"/>
    <property type="match status" value="1"/>
</dbReference>
<keyword evidence="6" id="KW-0408">Iron</keyword>
<keyword evidence="3" id="KW-0808">Transferase</keyword>
<dbReference type="GO" id="GO:0046872">
    <property type="term" value="F:metal ion binding"/>
    <property type="evidence" value="ECO:0007669"/>
    <property type="project" value="UniProtKB-KW"/>
</dbReference>
<dbReference type="InterPro" id="IPR015421">
    <property type="entry name" value="PyrdxlP-dep_Trfase_major"/>
</dbReference>
<evidence type="ECO:0000256" key="5">
    <source>
        <dbReference type="ARBA" id="ARBA00022898"/>
    </source>
</evidence>
<evidence type="ECO:0000256" key="1">
    <source>
        <dbReference type="ARBA" id="ARBA00001933"/>
    </source>
</evidence>
<dbReference type="InterPro" id="IPR015422">
    <property type="entry name" value="PyrdxlP-dep_Trfase_small"/>
</dbReference>
<evidence type="ECO:0000313" key="10">
    <source>
        <dbReference type="EMBL" id="WMN07693.1"/>
    </source>
</evidence>
<dbReference type="PANTHER" id="PTHR11601">
    <property type="entry name" value="CYSTEINE DESULFURYLASE FAMILY MEMBER"/>
    <property type="match status" value="1"/>
</dbReference>
<accession>A0AA51N802</accession>
<comment type="catalytic activity">
    <reaction evidence="8">
        <text>(sulfur carrier)-H + L-cysteine = (sulfur carrier)-SH + L-alanine</text>
        <dbReference type="Rhea" id="RHEA:43892"/>
        <dbReference type="Rhea" id="RHEA-COMP:14737"/>
        <dbReference type="Rhea" id="RHEA-COMP:14739"/>
        <dbReference type="ChEBI" id="CHEBI:29917"/>
        <dbReference type="ChEBI" id="CHEBI:35235"/>
        <dbReference type="ChEBI" id="CHEBI:57972"/>
        <dbReference type="ChEBI" id="CHEBI:64428"/>
        <dbReference type="EC" id="2.8.1.7"/>
    </reaction>
</comment>
<dbReference type="Proteomes" id="UP001244443">
    <property type="component" value="Chromosome"/>
</dbReference>
<evidence type="ECO:0000256" key="8">
    <source>
        <dbReference type="ARBA" id="ARBA00050776"/>
    </source>
</evidence>
<keyword evidence="4" id="KW-0479">Metal-binding</keyword>
<keyword evidence="7" id="KW-0411">Iron-sulfur</keyword>
<keyword evidence="11" id="KW-1185">Reference proteome</keyword>
<dbReference type="RefSeq" id="WP_308357896.1">
    <property type="nucleotide sequence ID" value="NZ_CP129970.2"/>
</dbReference>
<dbReference type="GO" id="GO:0051536">
    <property type="term" value="F:iron-sulfur cluster binding"/>
    <property type="evidence" value="ECO:0007669"/>
    <property type="project" value="UniProtKB-KW"/>
</dbReference>
<protein>
    <submittedName>
        <fullName evidence="10">Cysteine desulfurase family protein</fullName>
    </submittedName>
</protein>
<reference evidence="10" key="1">
    <citation type="submission" date="2023-08" db="EMBL/GenBank/DDBJ databases">
        <title>Comparative genomics and taxonomic characterization of three novel marine species of genus Marivirga.</title>
        <authorList>
            <person name="Muhammad N."/>
            <person name="Kim S.-G."/>
        </authorList>
    </citation>
    <scope>NUCLEOTIDE SEQUENCE [LARGE SCALE GENOMIC DNA]</scope>
    <source>
        <strain evidence="10">ABR2-2</strain>
    </source>
</reference>
<dbReference type="SUPFAM" id="SSF53383">
    <property type="entry name" value="PLP-dependent transferases"/>
    <property type="match status" value="1"/>
</dbReference>
<dbReference type="InterPro" id="IPR015424">
    <property type="entry name" value="PyrdxlP-dep_Trfase"/>
</dbReference>
<dbReference type="InterPro" id="IPR016454">
    <property type="entry name" value="Cysteine_dSase"/>
</dbReference>
<evidence type="ECO:0000256" key="3">
    <source>
        <dbReference type="ARBA" id="ARBA00022679"/>
    </source>
</evidence>
<comment type="similarity">
    <text evidence="2">Belongs to the class-V pyridoxal-phosphate-dependent aminotransferase family. NifS/IscS subfamily.</text>
</comment>
<dbReference type="PIRSF" id="PIRSF005572">
    <property type="entry name" value="NifS"/>
    <property type="match status" value="1"/>
</dbReference>
<dbReference type="Gene3D" id="1.10.260.50">
    <property type="match status" value="1"/>
</dbReference>
<evidence type="ECO:0000259" key="9">
    <source>
        <dbReference type="Pfam" id="PF00266"/>
    </source>
</evidence>
<organism evidence="10 11">
    <name type="scientific">Marivirga arenosa</name>
    <dbReference type="NCBI Taxonomy" id="3059076"/>
    <lineage>
        <taxon>Bacteria</taxon>
        <taxon>Pseudomonadati</taxon>
        <taxon>Bacteroidota</taxon>
        <taxon>Cytophagia</taxon>
        <taxon>Cytophagales</taxon>
        <taxon>Marivirgaceae</taxon>
        <taxon>Marivirga</taxon>
    </lineage>
</organism>
<dbReference type="Gene3D" id="3.40.640.10">
    <property type="entry name" value="Type I PLP-dependent aspartate aminotransferase-like (Major domain)"/>
    <property type="match status" value="1"/>
</dbReference>
<proteinExistence type="inferred from homology"/>
<dbReference type="PANTHER" id="PTHR11601:SF34">
    <property type="entry name" value="CYSTEINE DESULFURASE"/>
    <property type="match status" value="1"/>
</dbReference>
<dbReference type="Pfam" id="PF00266">
    <property type="entry name" value="Aminotran_5"/>
    <property type="match status" value="1"/>
</dbReference>
<keyword evidence="5" id="KW-0663">Pyridoxal phosphate</keyword>
<evidence type="ECO:0000256" key="2">
    <source>
        <dbReference type="ARBA" id="ARBA00006490"/>
    </source>
</evidence>
<evidence type="ECO:0000313" key="11">
    <source>
        <dbReference type="Proteomes" id="UP001244443"/>
    </source>
</evidence>
<evidence type="ECO:0000256" key="6">
    <source>
        <dbReference type="ARBA" id="ARBA00023004"/>
    </source>
</evidence>
<feature type="domain" description="Aminotransferase class V" evidence="9">
    <location>
        <begin position="4"/>
        <end position="367"/>
    </location>
</feature>
<dbReference type="GO" id="GO:0031071">
    <property type="term" value="F:cysteine desulfurase activity"/>
    <property type="evidence" value="ECO:0007669"/>
    <property type="project" value="UniProtKB-EC"/>
</dbReference>
<dbReference type="EMBL" id="CP129970">
    <property type="protein sequence ID" value="WMN07693.1"/>
    <property type="molecule type" value="Genomic_DNA"/>
</dbReference>
<name>A0AA51N802_9BACT</name>
<gene>
    <name evidence="10" type="ORF">QYS48_07695</name>
</gene>
<comment type="cofactor">
    <cofactor evidence="1">
        <name>pyridoxal 5'-phosphate</name>
        <dbReference type="ChEBI" id="CHEBI:597326"/>
    </cofactor>
</comment>
<dbReference type="InterPro" id="IPR000192">
    <property type="entry name" value="Aminotrans_V_dom"/>
</dbReference>
<sequence>MAGIYLDNAATTALDPEVFEAMKPYMLNHFGNPSSIHSHGREVRSAIEKSRRTIAELLNTSPSEIFFTSGGTEADNTALRCSIEQRGITHVITSKIEHHAVLHTLQHLEKTGQIKLDYVPLDDKGVIDLSALKDWLKNHPESLVSLMHGNNEIGNILDIEEVSWICKEHKAIFHSDTVQTMAHYTHDLQEIKAQHIVGAAHKFHGPKGVGFLYINNDHKIHPFIHGGAQERNMRGGTENVYGIVGLAKAMEIAYRDMEEHHNHIQGLKDRMIQKLKVKVEGVAFNGLSEDSDNSLYTVLNVSLPPTNMSDMLLFNLDIKGISASGGSACSSGSDVGSHVIAELGNAAERPNVRFSFSKFNTADDIDKAVAAVAELYEQKTV</sequence>